<accession>A0ABN8Q8T4</accession>
<keyword evidence="1" id="KW-0812">Transmembrane</keyword>
<evidence type="ECO:0000256" key="1">
    <source>
        <dbReference type="SAM" id="Phobius"/>
    </source>
</evidence>
<reference evidence="2 3" key="1">
    <citation type="submission" date="2022-05" db="EMBL/GenBank/DDBJ databases">
        <authorList>
            <consortium name="Genoscope - CEA"/>
            <person name="William W."/>
        </authorList>
    </citation>
    <scope>NUCLEOTIDE SEQUENCE [LARGE SCALE GENOMIC DNA]</scope>
</reference>
<keyword evidence="1" id="KW-0472">Membrane</keyword>
<keyword evidence="3" id="KW-1185">Reference proteome</keyword>
<dbReference type="Proteomes" id="UP001159405">
    <property type="component" value="Unassembled WGS sequence"/>
</dbReference>
<dbReference type="EMBL" id="CALNXK010000114">
    <property type="protein sequence ID" value="CAH3159625.1"/>
    <property type="molecule type" value="Genomic_DNA"/>
</dbReference>
<keyword evidence="1" id="KW-1133">Transmembrane helix</keyword>
<organism evidence="2 3">
    <name type="scientific">Porites lobata</name>
    <dbReference type="NCBI Taxonomy" id="104759"/>
    <lineage>
        <taxon>Eukaryota</taxon>
        <taxon>Metazoa</taxon>
        <taxon>Cnidaria</taxon>
        <taxon>Anthozoa</taxon>
        <taxon>Hexacorallia</taxon>
        <taxon>Scleractinia</taxon>
        <taxon>Fungiina</taxon>
        <taxon>Poritidae</taxon>
        <taxon>Porites</taxon>
    </lineage>
</organism>
<protein>
    <submittedName>
        <fullName evidence="2">Uncharacterized protein</fullName>
    </submittedName>
</protein>
<gene>
    <name evidence="2" type="ORF">PLOB_00003681</name>
</gene>
<evidence type="ECO:0000313" key="2">
    <source>
        <dbReference type="EMBL" id="CAH3159625.1"/>
    </source>
</evidence>
<name>A0ABN8Q8T4_9CNID</name>
<feature type="transmembrane region" description="Helical" evidence="1">
    <location>
        <begin position="21"/>
        <end position="45"/>
    </location>
</feature>
<proteinExistence type="predicted"/>
<evidence type="ECO:0000313" key="3">
    <source>
        <dbReference type="Proteomes" id="UP001159405"/>
    </source>
</evidence>
<sequence length="167" mass="18418">MKVSAKSCNSQEKDDCSQSTIALVGKICGGVFILFFVVSGAAVIACNKRHRPESNSIDVVVSEIPMEDLEKSPAPILPYNHIPHRPVCAEACSTDLPDYFIAISNVPNVSPHLRLRGFWTEDIDNSDDENDPPPCYEQALIMYGLISIESAELEDQHQQGNSEDTRL</sequence>
<comment type="caution">
    <text evidence="2">The sequence shown here is derived from an EMBL/GenBank/DDBJ whole genome shotgun (WGS) entry which is preliminary data.</text>
</comment>